<dbReference type="Pfam" id="PF01850">
    <property type="entry name" value="PIN"/>
    <property type="match status" value="1"/>
</dbReference>
<comment type="caution">
    <text evidence="2">The sequence shown here is derived from an EMBL/GenBank/DDBJ whole genome shotgun (WGS) entry which is preliminary data.</text>
</comment>
<reference evidence="2" key="1">
    <citation type="submission" date="2020-10" db="EMBL/GenBank/DDBJ databases">
        <title>Connecting structure to function with the recovery of over 1000 high-quality activated sludge metagenome-assembled genomes encoding full-length rRNA genes using long-read sequencing.</title>
        <authorList>
            <person name="Singleton C.M."/>
            <person name="Petriglieri F."/>
            <person name="Kristensen J.M."/>
            <person name="Kirkegaard R.H."/>
            <person name="Michaelsen T.Y."/>
            <person name="Andersen M.H."/>
            <person name="Karst S.M."/>
            <person name="Dueholm M.S."/>
            <person name="Nielsen P.H."/>
            <person name="Albertsen M."/>
        </authorList>
    </citation>
    <scope>NUCLEOTIDE SEQUENCE</scope>
    <source>
        <strain evidence="2">OdNE_18-Q3-R46-58_BAT3C.305</strain>
    </source>
</reference>
<protein>
    <submittedName>
        <fullName evidence="2">Type II toxin-antitoxin system VapC family toxin</fullName>
    </submittedName>
</protein>
<dbReference type="Proteomes" id="UP000808146">
    <property type="component" value="Unassembled WGS sequence"/>
</dbReference>
<proteinExistence type="predicted"/>
<dbReference type="PANTHER" id="PTHR36173:SF2">
    <property type="entry name" value="RIBONUCLEASE VAPC16"/>
    <property type="match status" value="1"/>
</dbReference>
<name>A0A9D7QM90_9RHOO</name>
<evidence type="ECO:0000313" key="2">
    <source>
        <dbReference type="EMBL" id="MBK8889685.1"/>
    </source>
</evidence>
<dbReference type="InterPro" id="IPR041705">
    <property type="entry name" value="PIN_Sll0205"/>
</dbReference>
<accession>A0A9D7QM90</accession>
<sequence length="128" mass="14376">MKYLLDTHTLLWWWTDDPQLSAHARKLISDQGNLIMTSAASAWEIATKHRLGKLLIGGQAIARFNELIEADDFEHLPITYLHALRAGSYAADHRDPFDRMLAAQSALENLPLITCDSAFAAFGNQVVW</sequence>
<dbReference type="InterPro" id="IPR052919">
    <property type="entry name" value="TA_system_RNase"/>
</dbReference>
<dbReference type="SUPFAM" id="SSF88723">
    <property type="entry name" value="PIN domain-like"/>
    <property type="match status" value="1"/>
</dbReference>
<evidence type="ECO:0000313" key="3">
    <source>
        <dbReference type="Proteomes" id="UP000808146"/>
    </source>
</evidence>
<gene>
    <name evidence="2" type="ORF">IPN75_04450</name>
</gene>
<dbReference type="InterPro" id="IPR029060">
    <property type="entry name" value="PIN-like_dom_sf"/>
</dbReference>
<dbReference type="AlphaFoldDB" id="A0A9D7QM90"/>
<dbReference type="EMBL" id="JADKBR010000003">
    <property type="protein sequence ID" value="MBK8889685.1"/>
    <property type="molecule type" value="Genomic_DNA"/>
</dbReference>
<dbReference type="InterPro" id="IPR002716">
    <property type="entry name" value="PIN_dom"/>
</dbReference>
<dbReference type="CDD" id="cd09872">
    <property type="entry name" value="PIN_Sll0205-like"/>
    <property type="match status" value="1"/>
</dbReference>
<dbReference type="PANTHER" id="PTHR36173">
    <property type="entry name" value="RIBONUCLEASE VAPC16-RELATED"/>
    <property type="match status" value="1"/>
</dbReference>
<evidence type="ECO:0000259" key="1">
    <source>
        <dbReference type="Pfam" id="PF01850"/>
    </source>
</evidence>
<organism evidence="2 3">
    <name type="scientific">Candidatus Dechloromonas phosphorivorans</name>
    <dbReference type="NCBI Taxonomy" id="2899244"/>
    <lineage>
        <taxon>Bacteria</taxon>
        <taxon>Pseudomonadati</taxon>
        <taxon>Pseudomonadota</taxon>
        <taxon>Betaproteobacteria</taxon>
        <taxon>Rhodocyclales</taxon>
        <taxon>Azonexaceae</taxon>
        <taxon>Dechloromonas</taxon>
    </lineage>
</organism>
<feature type="domain" description="PIN" evidence="1">
    <location>
        <begin position="3"/>
        <end position="122"/>
    </location>
</feature>
<dbReference type="Gene3D" id="3.40.50.1010">
    <property type="entry name" value="5'-nuclease"/>
    <property type="match status" value="1"/>
</dbReference>